<feature type="coiled-coil region" evidence="6">
    <location>
        <begin position="184"/>
        <end position="218"/>
    </location>
</feature>
<dbReference type="AlphaFoldDB" id="M2YEM2"/>
<dbReference type="PATRIC" id="fig|1244869.3.peg.688"/>
<keyword evidence="4" id="KW-0808">Transferase</keyword>
<dbReference type="OrthoDB" id="7328699at2"/>
<name>M2YEM2_9PROT</name>
<dbReference type="Proteomes" id="UP000011744">
    <property type="component" value="Unassembled WGS sequence"/>
</dbReference>
<comment type="caution">
    <text evidence="9">The sequence shown here is derived from an EMBL/GenBank/DDBJ whole genome shotgun (WGS) entry which is preliminary data.</text>
</comment>
<keyword evidence="7" id="KW-0812">Transmembrane</keyword>
<dbReference type="InterPro" id="IPR052162">
    <property type="entry name" value="Sensor_kinase/Photoreceptor"/>
</dbReference>
<evidence type="ECO:0000256" key="1">
    <source>
        <dbReference type="ARBA" id="ARBA00000085"/>
    </source>
</evidence>
<accession>M2YEM2</accession>
<keyword evidence="7" id="KW-0472">Membrane</keyword>
<dbReference type="InterPro" id="IPR036890">
    <property type="entry name" value="HATPase_C_sf"/>
</dbReference>
<keyword evidence="6" id="KW-0175">Coiled coil</keyword>
<gene>
    <name evidence="9" type="ORF">H261_03443</name>
</gene>
<feature type="transmembrane region" description="Helical" evidence="7">
    <location>
        <begin position="147"/>
        <end position="169"/>
    </location>
</feature>
<dbReference type="STRING" id="1244869.H261_03443"/>
<dbReference type="InterPro" id="IPR003594">
    <property type="entry name" value="HATPase_dom"/>
</dbReference>
<organism evidence="9 10">
    <name type="scientific">Paramagnetospirillum caucaseum</name>
    <dbReference type="NCBI Taxonomy" id="1244869"/>
    <lineage>
        <taxon>Bacteria</taxon>
        <taxon>Pseudomonadati</taxon>
        <taxon>Pseudomonadota</taxon>
        <taxon>Alphaproteobacteria</taxon>
        <taxon>Rhodospirillales</taxon>
        <taxon>Magnetospirillaceae</taxon>
        <taxon>Paramagnetospirillum</taxon>
    </lineage>
</organism>
<proteinExistence type="predicted"/>
<dbReference type="EMBL" id="AONQ01000005">
    <property type="protein sequence ID" value="EME71431.1"/>
    <property type="molecule type" value="Genomic_DNA"/>
</dbReference>
<dbReference type="eggNOG" id="COG4251">
    <property type="taxonomic scope" value="Bacteria"/>
</dbReference>
<dbReference type="Gene3D" id="3.30.565.10">
    <property type="entry name" value="Histidine kinase-like ATPase, C-terminal domain"/>
    <property type="match status" value="1"/>
</dbReference>
<dbReference type="PANTHER" id="PTHR43304:SF1">
    <property type="entry name" value="PAC DOMAIN-CONTAINING PROTEIN"/>
    <property type="match status" value="1"/>
</dbReference>
<dbReference type="RefSeq" id="WP_008614324.1">
    <property type="nucleotide sequence ID" value="NZ_AONQ01000005.1"/>
</dbReference>
<evidence type="ECO:0000256" key="7">
    <source>
        <dbReference type="SAM" id="Phobius"/>
    </source>
</evidence>
<dbReference type="InterPro" id="IPR005467">
    <property type="entry name" value="His_kinase_dom"/>
</dbReference>
<keyword evidence="10" id="KW-1185">Reference proteome</keyword>
<keyword evidence="3" id="KW-0597">Phosphoprotein</keyword>
<keyword evidence="7" id="KW-1133">Transmembrane helix</keyword>
<sequence length="433" mass="47145">MRSVEAATAVIHSVARVRRMFTLGLVAVGFLWLFVIPTFEVWQRYSQARLEAEIRLGLVADRISSFIAANLDIWEFEEVRLPAVVAGVLRGGTNPPSRLAFVDQGGRVNEFPVRGQRGRFNLRLEDTVTDGRLPVGRVVMEVPLDEALQPALLSGAIGLGSVALLLLLARMVGRRALDRSLAVIEDTTGSLARRIQELEEARRELAAHSAHLNMATQDITHVALLTTHHLREPLRTILSYSQLLVRWHETGAEGDEAAGYVGFLKTGVIRMQTQLKALSSYLALRERPLAPAPLALEDAFKVAGQRLDNGVAVEWGDLPVVTADAEMAADLLADLLAHAARYRRSEAAPVVRVQARTVKDAWEIRLADNGLPLAERDPERMFHLLVHAEGGAMSAGLGSARLMAFLLGGALWAEDGEAGQGAVLCFTLPRPAG</sequence>
<evidence type="ECO:0000313" key="10">
    <source>
        <dbReference type="Proteomes" id="UP000011744"/>
    </source>
</evidence>
<evidence type="ECO:0000256" key="5">
    <source>
        <dbReference type="ARBA" id="ARBA00022777"/>
    </source>
</evidence>
<dbReference type="SUPFAM" id="SSF55874">
    <property type="entry name" value="ATPase domain of HSP90 chaperone/DNA topoisomerase II/histidine kinase"/>
    <property type="match status" value="1"/>
</dbReference>
<dbReference type="GO" id="GO:0004673">
    <property type="term" value="F:protein histidine kinase activity"/>
    <property type="evidence" value="ECO:0007669"/>
    <property type="project" value="UniProtKB-EC"/>
</dbReference>
<evidence type="ECO:0000256" key="6">
    <source>
        <dbReference type="SAM" id="Coils"/>
    </source>
</evidence>
<evidence type="ECO:0000256" key="2">
    <source>
        <dbReference type="ARBA" id="ARBA00012438"/>
    </source>
</evidence>
<dbReference type="SMART" id="SM00387">
    <property type="entry name" value="HATPase_c"/>
    <property type="match status" value="1"/>
</dbReference>
<evidence type="ECO:0000256" key="3">
    <source>
        <dbReference type="ARBA" id="ARBA00022553"/>
    </source>
</evidence>
<dbReference type="PROSITE" id="PS50109">
    <property type="entry name" value="HIS_KIN"/>
    <property type="match status" value="1"/>
</dbReference>
<keyword evidence="5 9" id="KW-0418">Kinase</keyword>
<evidence type="ECO:0000256" key="4">
    <source>
        <dbReference type="ARBA" id="ARBA00022679"/>
    </source>
</evidence>
<protein>
    <recommendedName>
        <fullName evidence="2">histidine kinase</fullName>
        <ecNumber evidence="2">2.7.13.3</ecNumber>
    </recommendedName>
</protein>
<evidence type="ECO:0000313" key="9">
    <source>
        <dbReference type="EMBL" id="EME71431.1"/>
    </source>
</evidence>
<dbReference type="Gene3D" id="1.10.287.130">
    <property type="match status" value="1"/>
</dbReference>
<feature type="domain" description="Histidine kinase" evidence="8">
    <location>
        <begin position="225"/>
        <end position="432"/>
    </location>
</feature>
<comment type="catalytic activity">
    <reaction evidence="1">
        <text>ATP + protein L-histidine = ADP + protein N-phospho-L-histidine.</text>
        <dbReference type="EC" id="2.7.13.3"/>
    </reaction>
</comment>
<dbReference type="PANTHER" id="PTHR43304">
    <property type="entry name" value="PHYTOCHROME-LIKE PROTEIN CPH1"/>
    <property type="match status" value="1"/>
</dbReference>
<reference evidence="9 10" key="1">
    <citation type="journal article" date="2014" name="Genome Announc.">
        <title>Draft Genome Sequence of Magnetospirillum sp. Strain SO-1, a Freshwater Magnetotactic Bacterium Isolated from the Ol'khovka River, Russia.</title>
        <authorList>
            <person name="Grouzdev D.S."/>
            <person name="Dziuba M.V."/>
            <person name="Sukhacheva M.S."/>
            <person name="Mardanov A.V."/>
            <person name="Beletskiy A.V."/>
            <person name="Kuznetsov B.B."/>
            <person name="Skryabin K.G."/>
        </authorList>
    </citation>
    <scope>NUCLEOTIDE SEQUENCE [LARGE SCALE GENOMIC DNA]</scope>
    <source>
        <strain evidence="9 10">SO-1</strain>
    </source>
</reference>
<evidence type="ECO:0000259" key="8">
    <source>
        <dbReference type="PROSITE" id="PS50109"/>
    </source>
</evidence>
<feature type="transmembrane region" description="Helical" evidence="7">
    <location>
        <begin position="20"/>
        <end position="39"/>
    </location>
</feature>
<dbReference type="EC" id="2.7.13.3" evidence="2"/>